<keyword evidence="7" id="KW-0443">Lipid metabolism</keyword>
<dbReference type="GO" id="GO:0005576">
    <property type="term" value="C:extracellular region"/>
    <property type="evidence" value="ECO:0007669"/>
    <property type="project" value="UniProtKB-SubCell"/>
</dbReference>
<organism evidence="8 9">
    <name type="scientific">Rhododendron griersonianum</name>
    <dbReference type="NCBI Taxonomy" id="479676"/>
    <lineage>
        <taxon>Eukaryota</taxon>
        <taxon>Viridiplantae</taxon>
        <taxon>Streptophyta</taxon>
        <taxon>Embryophyta</taxon>
        <taxon>Tracheophyta</taxon>
        <taxon>Spermatophyta</taxon>
        <taxon>Magnoliopsida</taxon>
        <taxon>eudicotyledons</taxon>
        <taxon>Gunneridae</taxon>
        <taxon>Pentapetalae</taxon>
        <taxon>asterids</taxon>
        <taxon>Ericales</taxon>
        <taxon>Ericaceae</taxon>
        <taxon>Ericoideae</taxon>
        <taxon>Rhodoreae</taxon>
        <taxon>Rhododendron</taxon>
    </lineage>
</organism>
<keyword evidence="3" id="KW-0964">Secreted</keyword>
<dbReference type="PANTHER" id="PTHR45650">
    <property type="entry name" value="GDSL-LIKE LIPASE/ACYLHYDROLASE-RELATED"/>
    <property type="match status" value="1"/>
</dbReference>
<sequence length="516" mass="58212">MGGRKFVVNNIWPLGCTPGFSTRQPDGENCCDEKINQLLIPYNNSLPQMLMKLEGTLPGFLSSSWDGFQFIEDLKMNEAQYGITHVTGRCLPDSYWGTPCRDRDQYVYFDDTHTTQAADFIFALNCFNGTLCSPRNSVPQMYVFGDSIVYTGPSGSHATGMKTGYMPYGLECLFMDKFRFTNGKTIPGYIAAALNVSTPLSMDDLYNIEQLGINYASPSSGILPETGTALGVNYCMEKQVNFFNETVETKLRAKFSPTDKLSKYLSASVYLINIGTSDYIHNYLQPDHFNSSRQYNGEDFVELLTKKLENNFKDLYNIGARKMIVFQIGPLDCYPYIINKFKPRSRCAEDINKLVSIFNDKLNGVLKELSEKLDGASFVTVKTFDLIKRLILSPADYGLAETRWPCCVTQANGTGLCDRGPKYFGSDVPRDVPRISNAMSMEKEYMCRDITSPRLNSSYSQIGKPVKYICQERDYYLFFDELHLTQAAYKLIVNKCLNSTSEGICSPYGIHHLAEI</sequence>
<evidence type="ECO:0000256" key="4">
    <source>
        <dbReference type="ARBA" id="ARBA00022729"/>
    </source>
</evidence>
<keyword evidence="5" id="KW-0378">Hydrolase</keyword>
<evidence type="ECO:0000256" key="5">
    <source>
        <dbReference type="ARBA" id="ARBA00022801"/>
    </source>
</evidence>
<dbReference type="Proteomes" id="UP000823749">
    <property type="component" value="Chromosome 9"/>
</dbReference>
<keyword evidence="9" id="KW-1185">Reference proteome</keyword>
<protein>
    <submittedName>
        <fullName evidence="8">Uncharacterized protein</fullName>
    </submittedName>
</protein>
<dbReference type="InterPro" id="IPR001087">
    <property type="entry name" value="GDSL"/>
</dbReference>
<evidence type="ECO:0000256" key="7">
    <source>
        <dbReference type="ARBA" id="ARBA00023098"/>
    </source>
</evidence>
<dbReference type="InterPro" id="IPR036514">
    <property type="entry name" value="SGNH_hydro_sf"/>
</dbReference>
<comment type="similarity">
    <text evidence="2">Belongs to the 'GDSL' lipolytic enzyme family.</text>
</comment>
<evidence type="ECO:0000256" key="1">
    <source>
        <dbReference type="ARBA" id="ARBA00004613"/>
    </source>
</evidence>
<dbReference type="Gene3D" id="3.40.50.1110">
    <property type="entry name" value="SGNH hydrolase"/>
    <property type="match status" value="2"/>
</dbReference>
<proteinExistence type="inferred from homology"/>
<dbReference type="PANTHER" id="PTHR45650:SF43">
    <property type="entry name" value="GDSL ESTERASE_LIPASE 7-LIKE"/>
    <property type="match status" value="1"/>
</dbReference>
<gene>
    <name evidence="8" type="ORF">RHGRI_027080</name>
</gene>
<reference evidence="8" key="1">
    <citation type="submission" date="2020-08" db="EMBL/GenBank/DDBJ databases">
        <title>Plant Genome Project.</title>
        <authorList>
            <person name="Zhang R.-G."/>
        </authorList>
    </citation>
    <scope>NUCLEOTIDE SEQUENCE</scope>
    <source>
        <strain evidence="8">WSP0</strain>
        <tissue evidence="8">Leaf</tissue>
    </source>
</reference>
<dbReference type="GO" id="GO:0016042">
    <property type="term" value="P:lipid catabolic process"/>
    <property type="evidence" value="ECO:0007669"/>
    <property type="project" value="UniProtKB-KW"/>
</dbReference>
<comment type="subcellular location">
    <subcellularLocation>
        <location evidence="1">Secreted</location>
    </subcellularLocation>
</comment>
<keyword evidence="4" id="KW-0732">Signal</keyword>
<evidence type="ECO:0000256" key="3">
    <source>
        <dbReference type="ARBA" id="ARBA00022525"/>
    </source>
</evidence>
<dbReference type="Pfam" id="PF00657">
    <property type="entry name" value="Lipase_GDSL"/>
    <property type="match status" value="1"/>
</dbReference>
<comment type="caution">
    <text evidence="8">The sequence shown here is derived from an EMBL/GenBank/DDBJ whole genome shotgun (WGS) entry which is preliminary data.</text>
</comment>
<dbReference type="AlphaFoldDB" id="A0AAV6IWH2"/>
<evidence type="ECO:0000313" key="9">
    <source>
        <dbReference type="Proteomes" id="UP000823749"/>
    </source>
</evidence>
<dbReference type="InterPro" id="IPR051238">
    <property type="entry name" value="GDSL_esterase/lipase"/>
</dbReference>
<evidence type="ECO:0000313" key="8">
    <source>
        <dbReference type="EMBL" id="KAG5532657.1"/>
    </source>
</evidence>
<evidence type="ECO:0000256" key="2">
    <source>
        <dbReference type="ARBA" id="ARBA00008668"/>
    </source>
</evidence>
<keyword evidence="6" id="KW-0442">Lipid degradation</keyword>
<accession>A0AAV6IWH2</accession>
<evidence type="ECO:0000256" key="6">
    <source>
        <dbReference type="ARBA" id="ARBA00022963"/>
    </source>
</evidence>
<dbReference type="GO" id="GO:0016788">
    <property type="term" value="F:hydrolase activity, acting on ester bonds"/>
    <property type="evidence" value="ECO:0007669"/>
    <property type="project" value="InterPro"/>
</dbReference>
<dbReference type="EMBL" id="JACTNZ010000009">
    <property type="protein sequence ID" value="KAG5532657.1"/>
    <property type="molecule type" value="Genomic_DNA"/>
</dbReference>
<name>A0AAV6IWH2_9ERIC</name>